<dbReference type="InterPro" id="IPR000055">
    <property type="entry name" value="Restrct_endonuc_typeI_TRD"/>
</dbReference>
<dbReference type="InterPro" id="IPR044946">
    <property type="entry name" value="Restrct_endonuc_typeI_TRD_sf"/>
</dbReference>
<accession>A0ABY3G6V0</accession>
<name>A0ABY3G6V0_9BACT</name>
<dbReference type="PANTHER" id="PTHR30408:SF12">
    <property type="entry name" value="TYPE I RESTRICTION ENZYME MJAVIII SPECIFICITY SUBUNIT"/>
    <property type="match status" value="1"/>
</dbReference>
<evidence type="ECO:0000256" key="4">
    <source>
        <dbReference type="SAM" id="Coils"/>
    </source>
</evidence>
<dbReference type="Gene3D" id="3.90.220.20">
    <property type="entry name" value="DNA methylase specificity domains"/>
    <property type="match status" value="2"/>
</dbReference>
<evidence type="ECO:0000256" key="1">
    <source>
        <dbReference type="ARBA" id="ARBA00010923"/>
    </source>
</evidence>
<evidence type="ECO:0000256" key="3">
    <source>
        <dbReference type="ARBA" id="ARBA00023125"/>
    </source>
</evidence>
<evidence type="ECO:0000313" key="7">
    <source>
        <dbReference type="Proteomes" id="UP000321599"/>
    </source>
</evidence>
<proteinExistence type="inferred from homology"/>
<organism evidence="6 7">
    <name type="scientific">Campylobacter lanienae</name>
    <dbReference type="NCBI Taxonomy" id="75658"/>
    <lineage>
        <taxon>Bacteria</taxon>
        <taxon>Pseudomonadati</taxon>
        <taxon>Campylobacterota</taxon>
        <taxon>Epsilonproteobacteria</taxon>
        <taxon>Campylobacterales</taxon>
        <taxon>Campylobacteraceae</taxon>
        <taxon>Campylobacter</taxon>
    </lineage>
</organism>
<reference evidence="6 7" key="1">
    <citation type="submission" date="2019-07" db="EMBL/GenBank/DDBJ databases">
        <title>Rapid identification of Enteric Bacteria from Whole Genome Sequences (WGS) using Average Nucleotide Identity (ANI).</title>
        <authorList>
            <person name="Lane C."/>
        </authorList>
    </citation>
    <scope>NUCLEOTIDE SEQUENCE [LARGE SCALE GENOMIC DNA]</scope>
    <source>
        <strain evidence="6 7">2013D-9588</strain>
    </source>
</reference>
<gene>
    <name evidence="6" type="ORF">XK09_08025</name>
</gene>
<dbReference type="Pfam" id="PF01420">
    <property type="entry name" value="Methylase_S"/>
    <property type="match status" value="2"/>
</dbReference>
<dbReference type="InterPro" id="IPR052021">
    <property type="entry name" value="Type-I_RS_S_subunit"/>
</dbReference>
<keyword evidence="4" id="KW-0175">Coiled coil</keyword>
<comment type="caution">
    <text evidence="6">The sequence shown here is derived from an EMBL/GenBank/DDBJ whole genome shotgun (WGS) entry which is preliminary data.</text>
</comment>
<dbReference type="SUPFAM" id="SSF116734">
    <property type="entry name" value="DNA methylase specificity domain"/>
    <property type="match status" value="2"/>
</dbReference>
<feature type="coiled-coil region" evidence="4">
    <location>
        <begin position="179"/>
        <end position="213"/>
    </location>
</feature>
<keyword evidence="3" id="KW-0238">DNA-binding</keyword>
<dbReference type="Gene3D" id="1.10.287.1120">
    <property type="entry name" value="Bipartite methylase S protein"/>
    <property type="match status" value="1"/>
</dbReference>
<protein>
    <recommendedName>
        <fullName evidence="5">Type I restriction modification DNA specificity domain-containing protein</fullName>
    </recommendedName>
</protein>
<evidence type="ECO:0000313" key="6">
    <source>
        <dbReference type="EMBL" id="TWO27683.1"/>
    </source>
</evidence>
<sequence>MSKQNIEFKDSGIPWIGEIPKHWEISKIKYVANLFTGNSISDSQKDNFTNSENSLPYIATKDIELDTNLVNYKNGMYIPKLNSSFKIAPKNSILLCIEGGSAGRKISFINKDVCFVNKLCCFVAKPDFSKKFLYYYCQNPSFISEFKLNLIGLIGGVSINSIKNFKIPLPPLNEQKEIAEFLDKKCEIIDKRLSNLERKIKSLKEYKKSLISECVTKGLNPKNIEFKDSGIPWIGQIPKHWEIKKVKYCFYIISGSGFEIKSQGLESGDYPVVKASDISKAGHYLYTSSNYINSKEQKNLGFKIIPKGSILMAKIGEAMKKNNRSIAMVDCCLDNNCQGLVPKDIKSDFAFYLFNCINSQWFDNSGTIPCINNVKLLNFKIPYPSIDEQKKIAEFLDKKCEKIDRLNENYTKQITALKEYKKSLIYECVTGKNI</sequence>
<feature type="coiled-coil region" evidence="4">
    <location>
        <begin position="393"/>
        <end position="423"/>
    </location>
</feature>
<dbReference type="Proteomes" id="UP000321599">
    <property type="component" value="Unassembled WGS sequence"/>
</dbReference>
<comment type="similarity">
    <text evidence="1">Belongs to the type-I restriction system S methylase family.</text>
</comment>
<dbReference type="RefSeq" id="WP_147499206.1">
    <property type="nucleotide sequence ID" value="NZ_VOAV01000032.1"/>
</dbReference>
<evidence type="ECO:0000259" key="5">
    <source>
        <dbReference type="Pfam" id="PF01420"/>
    </source>
</evidence>
<evidence type="ECO:0000256" key="2">
    <source>
        <dbReference type="ARBA" id="ARBA00022747"/>
    </source>
</evidence>
<dbReference type="EMBL" id="VOAV01000032">
    <property type="protein sequence ID" value="TWO27683.1"/>
    <property type="molecule type" value="Genomic_DNA"/>
</dbReference>
<dbReference type="PANTHER" id="PTHR30408">
    <property type="entry name" value="TYPE-1 RESTRICTION ENZYME ECOKI SPECIFICITY PROTEIN"/>
    <property type="match status" value="1"/>
</dbReference>
<keyword evidence="7" id="KW-1185">Reference proteome</keyword>
<feature type="domain" description="Type I restriction modification DNA specificity" evidence="5">
    <location>
        <begin position="238"/>
        <end position="415"/>
    </location>
</feature>
<feature type="domain" description="Type I restriction modification DNA specificity" evidence="5">
    <location>
        <begin position="20"/>
        <end position="189"/>
    </location>
</feature>
<keyword evidence="2" id="KW-0680">Restriction system</keyword>